<dbReference type="PANTHER" id="PTHR43791:SF55">
    <property type="entry name" value="TRANSPORTER, PUTATIVE (AFU_ORTHOLOGUE AFUA_6G01820)-RELATED"/>
    <property type="match status" value="1"/>
</dbReference>
<dbReference type="STRING" id="58919.A0A316ZFN5"/>
<reference evidence="9 10" key="1">
    <citation type="journal article" date="2018" name="Mol. Biol. Evol.">
        <title>Broad Genomic Sampling Reveals a Smut Pathogenic Ancestry of the Fungal Clade Ustilaginomycotina.</title>
        <authorList>
            <person name="Kijpornyongpan T."/>
            <person name="Mondo S.J."/>
            <person name="Barry K."/>
            <person name="Sandor L."/>
            <person name="Lee J."/>
            <person name="Lipzen A."/>
            <person name="Pangilinan J."/>
            <person name="LaButti K."/>
            <person name="Hainaut M."/>
            <person name="Henrissat B."/>
            <person name="Grigoriev I.V."/>
            <person name="Spatafora J.W."/>
            <person name="Aime M.C."/>
        </authorList>
    </citation>
    <scope>NUCLEOTIDE SEQUENCE [LARGE SCALE GENOMIC DNA]</scope>
    <source>
        <strain evidence="9 10">MCA 4186</strain>
    </source>
</reference>
<evidence type="ECO:0000259" key="8">
    <source>
        <dbReference type="PROSITE" id="PS50850"/>
    </source>
</evidence>
<keyword evidence="4 7" id="KW-1133">Transmembrane helix</keyword>
<evidence type="ECO:0000256" key="4">
    <source>
        <dbReference type="ARBA" id="ARBA00022989"/>
    </source>
</evidence>
<dbReference type="SUPFAM" id="SSF103473">
    <property type="entry name" value="MFS general substrate transporter"/>
    <property type="match status" value="1"/>
</dbReference>
<evidence type="ECO:0000256" key="5">
    <source>
        <dbReference type="ARBA" id="ARBA00023136"/>
    </source>
</evidence>
<dbReference type="InterPro" id="IPR036259">
    <property type="entry name" value="MFS_trans_sf"/>
</dbReference>
<gene>
    <name evidence="9" type="ORF">FA09DRAFT_295094</name>
</gene>
<protein>
    <submittedName>
        <fullName evidence="9">MFS general substrate transporter</fullName>
    </submittedName>
</protein>
<evidence type="ECO:0000256" key="6">
    <source>
        <dbReference type="SAM" id="MobiDB-lite"/>
    </source>
</evidence>
<evidence type="ECO:0000256" key="2">
    <source>
        <dbReference type="ARBA" id="ARBA00022448"/>
    </source>
</evidence>
<feature type="transmembrane region" description="Helical" evidence="7">
    <location>
        <begin position="21"/>
        <end position="50"/>
    </location>
</feature>
<organism evidence="9 10">
    <name type="scientific">Tilletiopsis washingtonensis</name>
    <dbReference type="NCBI Taxonomy" id="58919"/>
    <lineage>
        <taxon>Eukaryota</taxon>
        <taxon>Fungi</taxon>
        <taxon>Dikarya</taxon>
        <taxon>Basidiomycota</taxon>
        <taxon>Ustilaginomycotina</taxon>
        <taxon>Exobasidiomycetes</taxon>
        <taxon>Entylomatales</taxon>
        <taxon>Entylomatales incertae sedis</taxon>
        <taxon>Tilletiopsis</taxon>
    </lineage>
</organism>
<feature type="transmembrane region" description="Helical" evidence="7">
    <location>
        <begin position="180"/>
        <end position="202"/>
    </location>
</feature>
<dbReference type="GeneID" id="37267647"/>
<keyword evidence="10" id="KW-1185">Reference proteome</keyword>
<comment type="subcellular location">
    <subcellularLocation>
        <location evidence="1">Membrane</location>
        <topology evidence="1">Multi-pass membrane protein</topology>
    </subcellularLocation>
</comment>
<feature type="transmembrane region" description="Helical" evidence="7">
    <location>
        <begin position="62"/>
        <end position="82"/>
    </location>
</feature>
<feature type="transmembrane region" description="Helical" evidence="7">
    <location>
        <begin position="89"/>
        <end position="109"/>
    </location>
</feature>
<dbReference type="InterPro" id="IPR020846">
    <property type="entry name" value="MFS_dom"/>
</dbReference>
<keyword evidence="3 7" id="KW-0812">Transmembrane</keyword>
<dbReference type="Proteomes" id="UP000245946">
    <property type="component" value="Unassembled WGS sequence"/>
</dbReference>
<feature type="transmembrane region" description="Helical" evidence="7">
    <location>
        <begin position="147"/>
        <end position="168"/>
    </location>
</feature>
<feature type="transmembrane region" description="Helical" evidence="7">
    <location>
        <begin position="323"/>
        <end position="342"/>
    </location>
</feature>
<feature type="transmembrane region" description="Helical" evidence="7">
    <location>
        <begin position="384"/>
        <end position="405"/>
    </location>
</feature>
<evidence type="ECO:0000256" key="1">
    <source>
        <dbReference type="ARBA" id="ARBA00004141"/>
    </source>
</evidence>
<dbReference type="AlphaFoldDB" id="A0A316ZFN5"/>
<accession>A0A316ZFN5</accession>
<dbReference type="EMBL" id="KZ819287">
    <property type="protein sequence ID" value="PWN99722.1"/>
    <property type="molecule type" value="Genomic_DNA"/>
</dbReference>
<feature type="transmembrane region" description="Helical" evidence="7">
    <location>
        <begin position="354"/>
        <end position="377"/>
    </location>
</feature>
<dbReference type="InterPro" id="IPR011701">
    <property type="entry name" value="MFS"/>
</dbReference>
<dbReference type="RefSeq" id="XP_025600001.1">
    <property type="nucleotide sequence ID" value="XM_025740101.1"/>
</dbReference>
<feature type="domain" description="Major facilitator superfamily (MFS) profile" evidence="8">
    <location>
        <begin position="23"/>
        <end position="443"/>
    </location>
</feature>
<feature type="transmembrane region" description="Helical" evidence="7">
    <location>
        <begin position="115"/>
        <end position="135"/>
    </location>
</feature>
<evidence type="ECO:0000313" key="10">
    <source>
        <dbReference type="Proteomes" id="UP000245946"/>
    </source>
</evidence>
<evidence type="ECO:0000313" key="9">
    <source>
        <dbReference type="EMBL" id="PWN99722.1"/>
    </source>
</evidence>
<proteinExistence type="predicted"/>
<keyword evidence="5 7" id="KW-0472">Membrane</keyword>
<dbReference type="OrthoDB" id="6730379at2759"/>
<dbReference type="Pfam" id="PF07690">
    <property type="entry name" value="MFS_1"/>
    <property type="match status" value="1"/>
</dbReference>
<dbReference type="Gene3D" id="1.20.1250.20">
    <property type="entry name" value="MFS general substrate transporter like domains"/>
    <property type="match status" value="2"/>
</dbReference>
<feature type="transmembrane region" description="Helical" evidence="7">
    <location>
        <begin position="295"/>
        <end position="316"/>
    </location>
</feature>
<dbReference type="PANTHER" id="PTHR43791">
    <property type="entry name" value="PERMEASE-RELATED"/>
    <property type="match status" value="1"/>
</dbReference>
<dbReference type="GO" id="GO:0022857">
    <property type="term" value="F:transmembrane transporter activity"/>
    <property type="evidence" value="ECO:0007669"/>
    <property type="project" value="InterPro"/>
</dbReference>
<evidence type="ECO:0000256" key="3">
    <source>
        <dbReference type="ARBA" id="ARBA00022692"/>
    </source>
</evidence>
<name>A0A316ZFN5_9BASI</name>
<feature type="transmembrane region" description="Helical" evidence="7">
    <location>
        <begin position="417"/>
        <end position="439"/>
    </location>
</feature>
<keyword evidence="2" id="KW-0813">Transport</keyword>
<dbReference type="PROSITE" id="PS50850">
    <property type="entry name" value="MFS"/>
    <property type="match status" value="1"/>
</dbReference>
<feature type="transmembrane region" description="Helical" evidence="7">
    <location>
        <begin position="259"/>
        <end position="283"/>
    </location>
</feature>
<feature type="region of interest" description="Disordered" evidence="6">
    <location>
        <begin position="457"/>
        <end position="483"/>
    </location>
</feature>
<sequence>MSSSAPAAPSLTRGLRVQRDLLLMPLLILGYGMQFWDKAVLGSAALFQIIPDLGLQGKRFSTASSIFYLGYLAGAPPMAFLAGRMRLNVFLGASIAAWGAVLMLTPAVHNWQGMYAQRFFLGFIEASVSPGFVAVTRKWYTREEQTVRLGVWYSATGLFSIVSGLTNFGLGQTNTSLRPWMILFLVPGAFTIVLGLLFLVLLPPSPSEAPVLRLRGYNVFTDERRNALVHAVRTNLTGEGKASLSAHEVRKALLDPKMWLFFLIATAIYVCNGAVTVFGPQIVKLVWGATSARALALQAPGGAMTAVAIYICIVIARRVRNTRILLLVLSCLPVIAGAAMIWRGNWQTRTPYVGYLLLPIFGAPFVMLLAVASANVVGPTQQAIATAVIFVGYCCGNFASGYILIPAEAPAHYPTTWKIVIGVMCATIGLALLLLAVLVRENKVYAAEQQAAGPVKGAAHDDAASATEGYETREKNDADTDSQLSAAAWEEKHRLSFRNQY</sequence>
<dbReference type="GO" id="GO:0016020">
    <property type="term" value="C:membrane"/>
    <property type="evidence" value="ECO:0007669"/>
    <property type="project" value="UniProtKB-SubCell"/>
</dbReference>
<evidence type="ECO:0000256" key="7">
    <source>
        <dbReference type="SAM" id="Phobius"/>
    </source>
</evidence>